<name>A0AA39ISD0_9BILA</name>
<keyword evidence="1" id="KW-1133">Transmembrane helix</keyword>
<feature type="transmembrane region" description="Helical" evidence="1">
    <location>
        <begin position="20"/>
        <end position="41"/>
    </location>
</feature>
<feature type="transmembrane region" description="Helical" evidence="1">
    <location>
        <begin position="176"/>
        <end position="204"/>
    </location>
</feature>
<evidence type="ECO:0000313" key="2">
    <source>
        <dbReference type="EMBL" id="KAK0428819.1"/>
    </source>
</evidence>
<comment type="caution">
    <text evidence="2">The sequence shown here is derived from an EMBL/GenBank/DDBJ whole genome shotgun (WGS) entry which is preliminary data.</text>
</comment>
<sequence length="230" mass="26728">MIHKLIWEVLDFIHDNRIQVALVLGICAGIINFTLVSVLLYQRHKYSKVINTTHLKLLYWLLFLIWLGSLINILLAPALLTIYHIGSDDLIWYTNHLLYSRFLTVSTPINVCSTALAIDRLVAITIPLAYSQSLNKILFRFGYYASLLVLLFTSLSNLVNYQLMERLFGESTGTEIYFKVFTIILTIKVYPAFLDILLNVLFLVQYYNYAKRHQRLCQDGQSKKVRQCIR</sequence>
<feature type="transmembrane region" description="Helical" evidence="1">
    <location>
        <begin position="141"/>
        <end position="164"/>
    </location>
</feature>
<keyword evidence="1" id="KW-0472">Membrane</keyword>
<keyword evidence="3" id="KW-1185">Reference proteome</keyword>
<accession>A0AA39ISD0</accession>
<dbReference type="AlphaFoldDB" id="A0AA39ISD0"/>
<reference evidence="2" key="1">
    <citation type="submission" date="2023-06" db="EMBL/GenBank/DDBJ databases">
        <title>Genomic analysis of the entomopathogenic nematode Steinernema hermaphroditum.</title>
        <authorList>
            <person name="Schwarz E.M."/>
            <person name="Heppert J.K."/>
            <person name="Baniya A."/>
            <person name="Schwartz H.T."/>
            <person name="Tan C.-H."/>
            <person name="Antoshechkin I."/>
            <person name="Sternberg P.W."/>
            <person name="Goodrich-Blair H."/>
            <person name="Dillman A.R."/>
        </authorList>
    </citation>
    <scope>NUCLEOTIDE SEQUENCE</scope>
    <source>
        <strain evidence="2">PS9179</strain>
        <tissue evidence="2">Whole animal</tissue>
    </source>
</reference>
<evidence type="ECO:0000256" key="1">
    <source>
        <dbReference type="SAM" id="Phobius"/>
    </source>
</evidence>
<feature type="transmembrane region" description="Helical" evidence="1">
    <location>
        <begin position="57"/>
        <end position="85"/>
    </location>
</feature>
<protein>
    <recommendedName>
        <fullName evidence="4">G-protein coupled receptors family 1 profile domain-containing protein</fullName>
    </recommendedName>
</protein>
<proteinExistence type="predicted"/>
<dbReference type="EMBL" id="JAUCMV010000001">
    <property type="protein sequence ID" value="KAK0428819.1"/>
    <property type="molecule type" value="Genomic_DNA"/>
</dbReference>
<feature type="transmembrane region" description="Helical" evidence="1">
    <location>
        <begin position="105"/>
        <end position="129"/>
    </location>
</feature>
<organism evidence="2 3">
    <name type="scientific">Steinernema hermaphroditum</name>
    <dbReference type="NCBI Taxonomy" id="289476"/>
    <lineage>
        <taxon>Eukaryota</taxon>
        <taxon>Metazoa</taxon>
        <taxon>Ecdysozoa</taxon>
        <taxon>Nematoda</taxon>
        <taxon>Chromadorea</taxon>
        <taxon>Rhabditida</taxon>
        <taxon>Tylenchina</taxon>
        <taxon>Panagrolaimomorpha</taxon>
        <taxon>Strongyloidoidea</taxon>
        <taxon>Steinernematidae</taxon>
        <taxon>Steinernema</taxon>
    </lineage>
</organism>
<gene>
    <name evidence="2" type="ORF">QR680_011026</name>
</gene>
<evidence type="ECO:0000313" key="3">
    <source>
        <dbReference type="Proteomes" id="UP001175271"/>
    </source>
</evidence>
<keyword evidence="1" id="KW-0812">Transmembrane</keyword>
<evidence type="ECO:0008006" key="4">
    <source>
        <dbReference type="Google" id="ProtNLM"/>
    </source>
</evidence>
<dbReference type="Proteomes" id="UP001175271">
    <property type="component" value="Unassembled WGS sequence"/>
</dbReference>